<organism evidence="6 7">
    <name type="scientific">Aequorivita antarctica</name>
    <dbReference type="NCBI Taxonomy" id="153266"/>
    <lineage>
        <taxon>Bacteria</taxon>
        <taxon>Pseudomonadati</taxon>
        <taxon>Bacteroidota</taxon>
        <taxon>Flavobacteriia</taxon>
        <taxon>Flavobacteriales</taxon>
        <taxon>Flavobacteriaceae</taxon>
        <taxon>Aequorivita</taxon>
    </lineage>
</organism>
<dbReference type="InterPro" id="IPR005119">
    <property type="entry name" value="LysR_subst-bd"/>
</dbReference>
<gene>
    <name evidence="6" type="ORF">ESU54_03740</name>
</gene>
<dbReference type="InterPro" id="IPR000847">
    <property type="entry name" value="LysR_HTH_N"/>
</dbReference>
<evidence type="ECO:0000256" key="1">
    <source>
        <dbReference type="ARBA" id="ARBA00009437"/>
    </source>
</evidence>
<evidence type="ECO:0000313" key="6">
    <source>
        <dbReference type="EMBL" id="TXD74374.1"/>
    </source>
</evidence>
<comment type="caution">
    <text evidence="6">The sequence shown here is derived from an EMBL/GenBank/DDBJ whole genome shotgun (WGS) entry which is preliminary data.</text>
</comment>
<dbReference type="Proteomes" id="UP000321497">
    <property type="component" value="Unassembled WGS sequence"/>
</dbReference>
<keyword evidence="2" id="KW-0805">Transcription regulation</keyword>
<dbReference type="AlphaFoldDB" id="A0A5C6Z4J1"/>
<dbReference type="PANTHER" id="PTHR30126:SF5">
    <property type="entry name" value="HTH-TYPE TRANSCRIPTIONAL ACTIVATOR CMPR"/>
    <property type="match status" value="1"/>
</dbReference>
<dbReference type="PANTHER" id="PTHR30126">
    <property type="entry name" value="HTH-TYPE TRANSCRIPTIONAL REGULATOR"/>
    <property type="match status" value="1"/>
</dbReference>
<reference evidence="6 7" key="1">
    <citation type="submission" date="2019-08" db="EMBL/GenBank/DDBJ databases">
        <title>Genome of Aequorivita antarctica SW49 (type strain).</title>
        <authorList>
            <person name="Bowman J.P."/>
        </authorList>
    </citation>
    <scope>NUCLEOTIDE SEQUENCE [LARGE SCALE GENOMIC DNA]</scope>
    <source>
        <strain evidence="6 7">SW49</strain>
    </source>
</reference>
<dbReference type="InterPro" id="IPR036388">
    <property type="entry name" value="WH-like_DNA-bd_sf"/>
</dbReference>
<keyword evidence="4" id="KW-0804">Transcription</keyword>
<accession>A0A5C6Z4J1</accession>
<protein>
    <submittedName>
        <fullName evidence="6">LysR family transcriptional regulator</fullName>
    </submittedName>
</protein>
<dbReference type="PROSITE" id="PS50931">
    <property type="entry name" value="HTH_LYSR"/>
    <property type="match status" value="1"/>
</dbReference>
<evidence type="ECO:0000256" key="4">
    <source>
        <dbReference type="ARBA" id="ARBA00023163"/>
    </source>
</evidence>
<comment type="similarity">
    <text evidence="1">Belongs to the LysR transcriptional regulatory family.</text>
</comment>
<sequence>MNYTLNQLNIFLKITELKSITKAAEALYLTQPAVSIQLKNFQDQFEIPLTEVIGRQLYVTPFGQEIAEATKRILAEVETMKHKSLAFKGKLTGRLTIAVVSTGKYVMPFFISEFLKIQGGVDLVMDVTNRYQVLESLEKNEVDFAFVSVLPDNLKVEKISIMENKLFLVANPELAKTFSNKTEDIFDDLPWIYREEGSATRQAMERFIANKNIQVNKKIQLTSNEAVKQAVLAGLGFSIMPLIGLKNELNDNEISIVPVNGLPIKTAWNLIWLKGKKFSPAALAYLGYLNENIESVIKAHYSWLEKY</sequence>
<dbReference type="Pfam" id="PF00126">
    <property type="entry name" value="HTH_1"/>
    <property type="match status" value="1"/>
</dbReference>
<evidence type="ECO:0000259" key="5">
    <source>
        <dbReference type="PROSITE" id="PS50931"/>
    </source>
</evidence>
<dbReference type="GO" id="GO:0003700">
    <property type="term" value="F:DNA-binding transcription factor activity"/>
    <property type="evidence" value="ECO:0007669"/>
    <property type="project" value="InterPro"/>
</dbReference>
<name>A0A5C6Z4J1_9FLAO</name>
<proteinExistence type="inferred from homology"/>
<dbReference type="EMBL" id="VORT01000002">
    <property type="protein sequence ID" value="TXD74374.1"/>
    <property type="molecule type" value="Genomic_DNA"/>
</dbReference>
<dbReference type="RefSeq" id="WP_111843806.1">
    <property type="nucleotide sequence ID" value="NZ_UEGI01000003.1"/>
</dbReference>
<dbReference type="Gene3D" id="3.40.190.10">
    <property type="entry name" value="Periplasmic binding protein-like II"/>
    <property type="match status" value="2"/>
</dbReference>
<keyword evidence="7" id="KW-1185">Reference proteome</keyword>
<feature type="domain" description="HTH lysR-type" evidence="5">
    <location>
        <begin position="1"/>
        <end position="60"/>
    </location>
</feature>
<dbReference type="Pfam" id="PF03466">
    <property type="entry name" value="LysR_substrate"/>
    <property type="match status" value="1"/>
</dbReference>
<dbReference type="OrthoDB" id="9785745at2"/>
<dbReference type="SUPFAM" id="SSF46785">
    <property type="entry name" value="Winged helix' DNA-binding domain"/>
    <property type="match status" value="1"/>
</dbReference>
<keyword evidence="3" id="KW-0238">DNA-binding</keyword>
<evidence type="ECO:0000256" key="2">
    <source>
        <dbReference type="ARBA" id="ARBA00023015"/>
    </source>
</evidence>
<dbReference type="GO" id="GO:0000976">
    <property type="term" value="F:transcription cis-regulatory region binding"/>
    <property type="evidence" value="ECO:0007669"/>
    <property type="project" value="TreeGrafter"/>
</dbReference>
<dbReference type="SUPFAM" id="SSF53850">
    <property type="entry name" value="Periplasmic binding protein-like II"/>
    <property type="match status" value="1"/>
</dbReference>
<dbReference type="InterPro" id="IPR036390">
    <property type="entry name" value="WH_DNA-bd_sf"/>
</dbReference>
<evidence type="ECO:0000313" key="7">
    <source>
        <dbReference type="Proteomes" id="UP000321497"/>
    </source>
</evidence>
<evidence type="ECO:0000256" key="3">
    <source>
        <dbReference type="ARBA" id="ARBA00023125"/>
    </source>
</evidence>
<dbReference type="Gene3D" id="1.10.10.10">
    <property type="entry name" value="Winged helix-like DNA-binding domain superfamily/Winged helix DNA-binding domain"/>
    <property type="match status" value="1"/>
</dbReference>